<accession>A0A3Q2ZF08</accession>
<organism evidence="12 13">
    <name type="scientific">Kryptolebias marmoratus</name>
    <name type="common">Mangrove killifish</name>
    <name type="synonym">Rivulus marmoratus</name>
    <dbReference type="NCBI Taxonomy" id="37003"/>
    <lineage>
        <taxon>Eukaryota</taxon>
        <taxon>Metazoa</taxon>
        <taxon>Chordata</taxon>
        <taxon>Craniata</taxon>
        <taxon>Vertebrata</taxon>
        <taxon>Euteleostomi</taxon>
        <taxon>Actinopterygii</taxon>
        <taxon>Neopterygii</taxon>
        <taxon>Teleostei</taxon>
        <taxon>Neoteleostei</taxon>
        <taxon>Acanthomorphata</taxon>
        <taxon>Ovalentaria</taxon>
        <taxon>Atherinomorphae</taxon>
        <taxon>Cyprinodontiformes</taxon>
        <taxon>Rivulidae</taxon>
        <taxon>Kryptolebias</taxon>
    </lineage>
</organism>
<evidence type="ECO:0000256" key="2">
    <source>
        <dbReference type="ARBA" id="ARBA00008095"/>
    </source>
</evidence>
<dbReference type="Gene3D" id="3.40.50.410">
    <property type="entry name" value="von Willebrand factor, type A domain"/>
    <property type="match status" value="1"/>
</dbReference>
<feature type="transmembrane region" description="Helical" evidence="9">
    <location>
        <begin position="86"/>
        <end position="107"/>
    </location>
</feature>
<dbReference type="Ensembl" id="ENSKMAT00000002213.1">
    <property type="protein sequence ID" value="ENSKMAP00000002163.1"/>
    <property type="gene ID" value="ENSKMAG00000001617.1"/>
</dbReference>
<dbReference type="InterPro" id="IPR036465">
    <property type="entry name" value="vWFA_dom_sf"/>
</dbReference>
<reference evidence="12" key="2">
    <citation type="submission" date="2025-09" db="UniProtKB">
        <authorList>
            <consortium name="Ensembl"/>
        </authorList>
    </citation>
    <scope>IDENTIFICATION</scope>
</reference>
<dbReference type="PANTHER" id="PTHR16059">
    <property type="entry name" value="ANTHRAX TOXIN RECEPTOR"/>
    <property type="match status" value="1"/>
</dbReference>
<dbReference type="STRING" id="37003.ENSKMAP00000002163"/>
<keyword evidence="7 9" id="KW-0472">Membrane</keyword>
<keyword evidence="3 9" id="KW-0812">Transmembrane</keyword>
<protein>
    <submittedName>
        <fullName evidence="12">ANTXR cell adhesion molecule 1c</fullName>
    </submittedName>
</protein>
<dbReference type="Proteomes" id="UP000264800">
    <property type="component" value="Unplaced"/>
</dbReference>
<dbReference type="GO" id="GO:0005886">
    <property type="term" value="C:plasma membrane"/>
    <property type="evidence" value="ECO:0007669"/>
    <property type="project" value="TreeGrafter"/>
</dbReference>
<evidence type="ECO:0000256" key="8">
    <source>
        <dbReference type="SAM" id="MobiDB-lite"/>
    </source>
</evidence>
<feature type="compositionally biased region" description="Polar residues" evidence="8">
    <location>
        <begin position="326"/>
        <end position="342"/>
    </location>
</feature>
<sequence length="354" mass="38298">FSTSRGARGPEEDPGHAGGTILLNDSCVVEFLFFFISFSYFSPMLRMSFITFNSRASTIMKLTENRVNIKKGLNALRKEKPGGDTFMHLGFMFFLCFPGTASVIIALTDGELQEQHLISSQQQAEKARSMGAIVYCVGVKDFNETQLATIADTVEHVFPVLGGFHALRGVIDSCLKCENVDVCLVHPESFQVVVRGNGFLHARNINQVLCSFKINDTITVNEKPAGIENTYLLCPAPVISEVGRVIYLQVSMNDGLSFISSNVHITTTGSNILLIPKPGQDPEVVSSCRPISLLPLETKILGKILAIRPSSSALPGSGCGGSSLSRETQTSLSPVTWASSSEGIPRCSKASRET</sequence>
<evidence type="ECO:0000256" key="9">
    <source>
        <dbReference type="SAM" id="Phobius"/>
    </source>
</evidence>
<dbReference type="InterPro" id="IPR002035">
    <property type="entry name" value="VWF_A"/>
</dbReference>
<evidence type="ECO:0000259" key="11">
    <source>
        <dbReference type="Pfam" id="PF05587"/>
    </source>
</evidence>
<dbReference type="GeneTree" id="ENSGT00940000157727"/>
<evidence type="ECO:0000256" key="4">
    <source>
        <dbReference type="ARBA" id="ARBA00022723"/>
    </source>
</evidence>
<keyword evidence="4" id="KW-0479">Metal-binding</keyword>
<dbReference type="AlphaFoldDB" id="A0A3Q2ZF08"/>
<proteinExistence type="inferred from homology"/>
<evidence type="ECO:0000313" key="13">
    <source>
        <dbReference type="Proteomes" id="UP000264800"/>
    </source>
</evidence>
<feature type="region of interest" description="Disordered" evidence="8">
    <location>
        <begin position="312"/>
        <end position="354"/>
    </location>
</feature>
<dbReference type="GO" id="GO:0046872">
    <property type="term" value="F:metal ion binding"/>
    <property type="evidence" value="ECO:0007669"/>
    <property type="project" value="UniProtKB-KW"/>
</dbReference>
<keyword evidence="6 9" id="KW-1133">Transmembrane helix</keyword>
<feature type="domain" description="Anthrax toxin receptor extracellular" evidence="11">
    <location>
        <begin position="175"/>
        <end position="268"/>
    </location>
</feature>
<dbReference type="GO" id="GO:0004888">
    <property type="term" value="F:transmembrane signaling receptor activity"/>
    <property type="evidence" value="ECO:0007669"/>
    <property type="project" value="TreeGrafter"/>
</dbReference>
<comment type="subcellular location">
    <subcellularLocation>
        <location evidence="1">Membrane</location>
        <topology evidence="1">Single-pass type I membrane protein</topology>
    </subcellularLocation>
</comment>
<name>A0A3Q2ZF08_KRYMA</name>
<evidence type="ECO:0000256" key="7">
    <source>
        <dbReference type="ARBA" id="ARBA00023136"/>
    </source>
</evidence>
<dbReference type="Pfam" id="PF00092">
    <property type="entry name" value="VWA"/>
    <property type="match status" value="1"/>
</dbReference>
<dbReference type="SUPFAM" id="SSF53300">
    <property type="entry name" value="vWA-like"/>
    <property type="match status" value="1"/>
</dbReference>
<dbReference type="GO" id="GO:0009986">
    <property type="term" value="C:cell surface"/>
    <property type="evidence" value="ECO:0007669"/>
    <property type="project" value="TreeGrafter"/>
</dbReference>
<evidence type="ECO:0000256" key="3">
    <source>
        <dbReference type="ARBA" id="ARBA00022692"/>
    </source>
</evidence>
<feature type="domain" description="VWFA" evidence="10">
    <location>
        <begin position="38"/>
        <end position="158"/>
    </location>
</feature>
<evidence type="ECO:0000256" key="6">
    <source>
        <dbReference type="ARBA" id="ARBA00022989"/>
    </source>
</evidence>
<evidence type="ECO:0000259" key="10">
    <source>
        <dbReference type="Pfam" id="PF00092"/>
    </source>
</evidence>
<evidence type="ECO:0000256" key="5">
    <source>
        <dbReference type="ARBA" id="ARBA00022729"/>
    </source>
</evidence>
<dbReference type="PANTHER" id="PTHR16059:SF16">
    <property type="entry name" value="ANTHRAX TOXIN RECEPTOR-LIKE"/>
    <property type="match status" value="1"/>
</dbReference>
<keyword evidence="13" id="KW-1185">Reference proteome</keyword>
<evidence type="ECO:0000256" key="1">
    <source>
        <dbReference type="ARBA" id="ARBA00004479"/>
    </source>
</evidence>
<dbReference type="Pfam" id="PF05587">
    <property type="entry name" value="Anth_Ig"/>
    <property type="match status" value="1"/>
</dbReference>
<dbReference type="InterPro" id="IPR008400">
    <property type="entry name" value="Anthrax_toxin_rcpt_extracel"/>
</dbReference>
<evidence type="ECO:0000313" key="12">
    <source>
        <dbReference type="Ensembl" id="ENSKMAP00000002163.1"/>
    </source>
</evidence>
<keyword evidence="5" id="KW-0732">Signal</keyword>
<feature type="transmembrane region" description="Helical" evidence="9">
    <location>
        <begin position="31"/>
        <end position="52"/>
    </location>
</feature>
<reference evidence="12" key="1">
    <citation type="submission" date="2025-08" db="UniProtKB">
        <authorList>
            <consortium name="Ensembl"/>
        </authorList>
    </citation>
    <scope>IDENTIFICATION</scope>
</reference>
<comment type="similarity">
    <text evidence="2">Belongs to the ATR family.</text>
</comment>